<evidence type="ECO:0000256" key="1">
    <source>
        <dbReference type="SAM" id="SignalP"/>
    </source>
</evidence>
<dbReference type="GO" id="GO:0016020">
    <property type="term" value="C:membrane"/>
    <property type="evidence" value="ECO:0007669"/>
    <property type="project" value="InterPro"/>
</dbReference>
<evidence type="ECO:0000313" key="3">
    <source>
        <dbReference type="EMBL" id="CAB3808891.1"/>
    </source>
</evidence>
<dbReference type="InterPro" id="IPR033900">
    <property type="entry name" value="Gram_neg_porin_domain"/>
</dbReference>
<dbReference type="InterPro" id="IPR023614">
    <property type="entry name" value="Porin_dom_sf"/>
</dbReference>
<evidence type="ECO:0000313" key="4">
    <source>
        <dbReference type="Proteomes" id="UP000494115"/>
    </source>
</evidence>
<keyword evidence="4" id="KW-1185">Reference proteome</keyword>
<feature type="signal peptide" evidence="1">
    <location>
        <begin position="1"/>
        <end position="20"/>
    </location>
</feature>
<feature type="chain" id="PRO_5028899533" evidence="1">
    <location>
        <begin position="21"/>
        <end position="95"/>
    </location>
</feature>
<dbReference type="CDD" id="cd00342">
    <property type="entry name" value="gram_neg_porins"/>
    <property type="match status" value="1"/>
</dbReference>
<dbReference type="Gene3D" id="2.40.160.10">
    <property type="entry name" value="Porin"/>
    <property type="match status" value="1"/>
</dbReference>
<accession>A0A6S7BPW2</accession>
<dbReference type="GO" id="GO:0015288">
    <property type="term" value="F:porin activity"/>
    <property type="evidence" value="ECO:0007669"/>
    <property type="project" value="InterPro"/>
</dbReference>
<dbReference type="Pfam" id="PF13609">
    <property type="entry name" value="Porin_4"/>
    <property type="match status" value="1"/>
</dbReference>
<name>A0A6S7BPW2_9BURK</name>
<dbReference type="EMBL" id="CADIKM010000150">
    <property type="protein sequence ID" value="CAB3808891.1"/>
    <property type="molecule type" value="Genomic_DNA"/>
</dbReference>
<protein>
    <submittedName>
        <fullName evidence="3">Outer membrane porin protein 32</fullName>
    </submittedName>
</protein>
<gene>
    <name evidence="3" type="ORF">LMG28138_06071</name>
</gene>
<feature type="domain" description="Porin" evidence="2">
    <location>
        <begin position="10"/>
        <end position="88"/>
    </location>
</feature>
<dbReference type="Proteomes" id="UP000494115">
    <property type="component" value="Unassembled WGS sequence"/>
</dbReference>
<dbReference type="SUPFAM" id="SSF56935">
    <property type="entry name" value="Porins"/>
    <property type="match status" value="1"/>
</dbReference>
<keyword evidence="1" id="KW-0732">Signal</keyword>
<sequence>MRKSIACVGLALACSKCAMAQESITMYGLLDEFAQYVNTGKGFTAAMGSSGQWGSRFGVKGTEDIGGGNRVNFVLENGFNPTDGSLARKRLANPS</sequence>
<reference evidence="3 4" key="1">
    <citation type="submission" date="2020-04" db="EMBL/GenBank/DDBJ databases">
        <authorList>
            <person name="De Canck E."/>
        </authorList>
    </citation>
    <scope>NUCLEOTIDE SEQUENCE [LARGE SCALE GENOMIC DNA]</scope>
    <source>
        <strain evidence="3 4">LMG 28138</strain>
    </source>
</reference>
<dbReference type="AlphaFoldDB" id="A0A6S7BPW2"/>
<proteinExistence type="predicted"/>
<organism evidence="3 4">
    <name type="scientific">Pararobbsia alpina</name>
    <dbReference type="NCBI Taxonomy" id="621374"/>
    <lineage>
        <taxon>Bacteria</taxon>
        <taxon>Pseudomonadati</taxon>
        <taxon>Pseudomonadota</taxon>
        <taxon>Betaproteobacteria</taxon>
        <taxon>Burkholderiales</taxon>
        <taxon>Burkholderiaceae</taxon>
        <taxon>Pararobbsia</taxon>
    </lineage>
</organism>
<evidence type="ECO:0000259" key="2">
    <source>
        <dbReference type="Pfam" id="PF13609"/>
    </source>
</evidence>